<evidence type="ECO:0000313" key="4">
    <source>
        <dbReference type="Proteomes" id="UP001237642"/>
    </source>
</evidence>
<keyword evidence="4" id="KW-1185">Reference proteome</keyword>
<protein>
    <submittedName>
        <fullName evidence="3">Trigger factor like</fullName>
    </submittedName>
</protein>
<evidence type="ECO:0000256" key="1">
    <source>
        <dbReference type="SAM" id="MobiDB-lite"/>
    </source>
</evidence>
<sequence>MAVNSCEEDQDSYKLAVMPDQSTTILPCETKLSFLNGLEVPQPLERSLSLNAVFSGQNKVKGNMANVDVYFPCIADADLEKGRSEKPKTKTEPIGNGTTENPSTKTMQRQISIQMGEKIMQMLMDKNLVIPKFDFRDKTVPERVHDMPNNRLRKYKRSASFNSRKVVLLFSVLSSLGTMILIFLTLRVRQLADGSLHG</sequence>
<dbReference type="AlphaFoldDB" id="A0AAD8M4G6"/>
<accession>A0AAD8M4G6</accession>
<dbReference type="EMBL" id="JAUIZM010000010">
    <property type="protein sequence ID" value="KAK1361725.1"/>
    <property type="molecule type" value="Genomic_DNA"/>
</dbReference>
<organism evidence="3 4">
    <name type="scientific">Heracleum sosnowskyi</name>
    <dbReference type="NCBI Taxonomy" id="360622"/>
    <lineage>
        <taxon>Eukaryota</taxon>
        <taxon>Viridiplantae</taxon>
        <taxon>Streptophyta</taxon>
        <taxon>Embryophyta</taxon>
        <taxon>Tracheophyta</taxon>
        <taxon>Spermatophyta</taxon>
        <taxon>Magnoliopsida</taxon>
        <taxon>eudicotyledons</taxon>
        <taxon>Gunneridae</taxon>
        <taxon>Pentapetalae</taxon>
        <taxon>asterids</taxon>
        <taxon>campanulids</taxon>
        <taxon>Apiales</taxon>
        <taxon>Apiaceae</taxon>
        <taxon>Apioideae</taxon>
        <taxon>apioid superclade</taxon>
        <taxon>Tordylieae</taxon>
        <taxon>Tordyliinae</taxon>
        <taxon>Heracleum</taxon>
    </lineage>
</organism>
<reference evidence="3" key="1">
    <citation type="submission" date="2023-02" db="EMBL/GenBank/DDBJ databases">
        <title>Genome of toxic invasive species Heracleum sosnowskyi carries increased number of genes despite the absence of recent whole-genome duplications.</title>
        <authorList>
            <person name="Schelkunov M."/>
            <person name="Shtratnikova V."/>
            <person name="Makarenko M."/>
            <person name="Klepikova A."/>
            <person name="Omelchenko D."/>
            <person name="Novikova G."/>
            <person name="Obukhova E."/>
            <person name="Bogdanov V."/>
            <person name="Penin A."/>
            <person name="Logacheva M."/>
        </authorList>
    </citation>
    <scope>NUCLEOTIDE SEQUENCE</scope>
    <source>
        <strain evidence="3">Hsosn_3</strain>
        <tissue evidence="3">Leaf</tissue>
    </source>
</reference>
<dbReference type="PANTHER" id="PTHR34064">
    <property type="entry name" value="OS04G0672300 PROTEIN"/>
    <property type="match status" value="1"/>
</dbReference>
<evidence type="ECO:0000256" key="2">
    <source>
        <dbReference type="SAM" id="Phobius"/>
    </source>
</evidence>
<gene>
    <name evidence="3" type="ORF">POM88_046199</name>
</gene>
<comment type="caution">
    <text evidence="3">The sequence shown here is derived from an EMBL/GenBank/DDBJ whole genome shotgun (WGS) entry which is preliminary data.</text>
</comment>
<feature type="region of interest" description="Disordered" evidence="1">
    <location>
        <begin position="82"/>
        <end position="107"/>
    </location>
</feature>
<feature type="compositionally biased region" description="Polar residues" evidence="1">
    <location>
        <begin position="96"/>
        <end position="107"/>
    </location>
</feature>
<dbReference type="Proteomes" id="UP001237642">
    <property type="component" value="Unassembled WGS sequence"/>
</dbReference>
<name>A0AAD8M4G6_9APIA</name>
<feature type="transmembrane region" description="Helical" evidence="2">
    <location>
        <begin position="166"/>
        <end position="186"/>
    </location>
</feature>
<dbReference type="PANTHER" id="PTHR34064:SF5">
    <property type="entry name" value="PROTEIN, PUTATIVE-RELATED"/>
    <property type="match status" value="1"/>
</dbReference>
<reference evidence="3" key="2">
    <citation type="submission" date="2023-05" db="EMBL/GenBank/DDBJ databases">
        <authorList>
            <person name="Schelkunov M.I."/>
        </authorList>
    </citation>
    <scope>NUCLEOTIDE SEQUENCE</scope>
    <source>
        <strain evidence="3">Hsosn_3</strain>
        <tissue evidence="3">Leaf</tissue>
    </source>
</reference>
<keyword evidence="2" id="KW-0812">Transmembrane</keyword>
<keyword evidence="2" id="KW-0472">Membrane</keyword>
<evidence type="ECO:0000313" key="3">
    <source>
        <dbReference type="EMBL" id="KAK1361725.1"/>
    </source>
</evidence>
<proteinExistence type="predicted"/>
<feature type="compositionally biased region" description="Basic and acidic residues" evidence="1">
    <location>
        <begin position="82"/>
        <end position="91"/>
    </location>
</feature>
<keyword evidence="2" id="KW-1133">Transmembrane helix</keyword>